<dbReference type="NCBIfam" id="TIGR00116">
    <property type="entry name" value="tsf"/>
    <property type="match status" value="1"/>
</dbReference>
<dbReference type="Gene3D" id="3.30.479.20">
    <property type="entry name" value="Elongation factor Ts, dimerisation domain"/>
    <property type="match status" value="2"/>
</dbReference>
<keyword evidence="4 6" id="KW-0648">Protein biosynthesis</keyword>
<reference evidence="10" key="2">
    <citation type="journal article" date="2021" name="PeerJ">
        <title>Extensive microbial diversity within the chicken gut microbiome revealed by metagenomics and culture.</title>
        <authorList>
            <person name="Gilroy R."/>
            <person name="Ravi A."/>
            <person name="Getino M."/>
            <person name="Pursley I."/>
            <person name="Horton D.L."/>
            <person name="Alikhan N.F."/>
            <person name="Baker D."/>
            <person name="Gharbi K."/>
            <person name="Hall N."/>
            <person name="Watson M."/>
            <person name="Adriaenssens E.M."/>
            <person name="Foster-Nyarko E."/>
            <person name="Jarju S."/>
            <person name="Secka A."/>
            <person name="Antonio M."/>
            <person name="Oren A."/>
            <person name="Chaudhuri R.R."/>
            <person name="La Ragione R."/>
            <person name="Hildebrand F."/>
            <person name="Pallen M.J."/>
        </authorList>
    </citation>
    <scope>NUCLEOTIDE SEQUENCE</scope>
    <source>
        <strain evidence="10">ChiBcec2-4451</strain>
    </source>
</reference>
<evidence type="ECO:0000256" key="7">
    <source>
        <dbReference type="RuleBase" id="RU000642"/>
    </source>
</evidence>
<evidence type="ECO:0000313" key="11">
    <source>
        <dbReference type="Proteomes" id="UP000886723"/>
    </source>
</evidence>
<evidence type="ECO:0000256" key="8">
    <source>
        <dbReference type="RuleBase" id="RU000643"/>
    </source>
</evidence>
<comment type="similarity">
    <text evidence="1 6 7">Belongs to the EF-Ts family.</text>
</comment>
<dbReference type="Pfam" id="PF00889">
    <property type="entry name" value="EF_TS"/>
    <property type="match status" value="1"/>
</dbReference>
<evidence type="ECO:0000313" key="10">
    <source>
        <dbReference type="EMBL" id="HIV11650.1"/>
    </source>
</evidence>
<organism evidence="10 11">
    <name type="scientific">Candidatus Pullilachnospira stercoravium</name>
    <dbReference type="NCBI Taxonomy" id="2840913"/>
    <lineage>
        <taxon>Bacteria</taxon>
        <taxon>Bacillati</taxon>
        <taxon>Bacillota</taxon>
        <taxon>Clostridia</taxon>
        <taxon>Lachnospirales</taxon>
        <taxon>Lachnospiraceae</taxon>
        <taxon>Lachnospiraceae incertae sedis</taxon>
        <taxon>Candidatus Pullilachnospira</taxon>
    </lineage>
</organism>
<dbReference type="FunFam" id="1.10.8.10:FF:000001">
    <property type="entry name" value="Elongation factor Ts"/>
    <property type="match status" value="1"/>
</dbReference>
<dbReference type="SUPFAM" id="SSF46934">
    <property type="entry name" value="UBA-like"/>
    <property type="match status" value="1"/>
</dbReference>
<keyword evidence="3 6" id="KW-0251">Elongation factor</keyword>
<dbReference type="PANTHER" id="PTHR11741">
    <property type="entry name" value="ELONGATION FACTOR TS"/>
    <property type="match status" value="1"/>
</dbReference>
<dbReference type="GO" id="GO:0003746">
    <property type="term" value="F:translation elongation factor activity"/>
    <property type="evidence" value="ECO:0007669"/>
    <property type="project" value="UniProtKB-UniRule"/>
</dbReference>
<evidence type="ECO:0000256" key="1">
    <source>
        <dbReference type="ARBA" id="ARBA00005532"/>
    </source>
</evidence>
<evidence type="ECO:0000256" key="4">
    <source>
        <dbReference type="ARBA" id="ARBA00022917"/>
    </source>
</evidence>
<dbReference type="InterPro" id="IPR018101">
    <property type="entry name" value="Transl_elong_Ts_CS"/>
</dbReference>
<dbReference type="InterPro" id="IPR014039">
    <property type="entry name" value="Transl_elong_EFTs/EF1B_dimer"/>
</dbReference>
<dbReference type="PANTHER" id="PTHR11741:SF0">
    <property type="entry name" value="ELONGATION FACTOR TS, MITOCHONDRIAL"/>
    <property type="match status" value="1"/>
</dbReference>
<evidence type="ECO:0000256" key="3">
    <source>
        <dbReference type="ARBA" id="ARBA00022768"/>
    </source>
</evidence>
<reference evidence="10" key="1">
    <citation type="submission" date="2020-10" db="EMBL/GenBank/DDBJ databases">
        <authorList>
            <person name="Gilroy R."/>
        </authorList>
    </citation>
    <scope>NUCLEOTIDE SEQUENCE</scope>
    <source>
        <strain evidence="10">ChiBcec2-4451</strain>
    </source>
</reference>
<dbReference type="CDD" id="cd14275">
    <property type="entry name" value="UBA_EF-Ts"/>
    <property type="match status" value="1"/>
</dbReference>
<comment type="subcellular location">
    <subcellularLocation>
        <location evidence="6 8">Cytoplasm</location>
    </subcellularLocation>
</comment>
<dbReference type="Gene3D" id="1.10.8.10">
    <property type="entry name" value="DNA helicase RuvA subunit, C-terminal domain"/>
    <property type="match status" value="1"/>
</dbReference>
<evidence type="ECO:0000256" key="5">
    <source>
        <dbReference type="ARBA" id="ARBA00025453"/>
    </source>
</evidence>
<gene>
    <name evidence="6" type="primary">tsf</name>
    <name evidence="10" type="ORF">IAA63_00730</name>
</gene>
<dbReference type="PROSITE" id="PS01126">
    <property type="entry name" value="EF_TS_1"/>
    <property type="match status" value="1"/>
</dbReference>
<dbReference type="Proteomes" id="UP000886723">
    <property type="component" value="Unassembled WGS sequence"/>
</dbReference>
<name>A0A9D1T4K9_9FIRM</name>
<dbReference type="EMBL" id="DVON01000020">
    <property type="protein sequence ID" value="HIV11650.1"/>
    <property type="molecule type" value="Genomic_DNA"/>
</dbReference>
<evidence type="ECO:0000256" key="2">
    <source>
        <dbReference type="ARBA" id="ARBA00016956"/>
    </source>
</evidence>
<dbReference type="PROSITE" id="PS01127">
    <property type="entry name" value="EF_TS_2"/>
    <property type="match status" value="1"/>
</dbReference>
<dbReference type="GO" id="GO:0005737">
    <property type="term" value="C:cytoplasm"/>
    <property type="evidence" value="ECO:0007669"/>
    <property type="project" value="UniProtKB-SubCell"/>
</dbReference>
<accession>A0A9D1T4K9</accession>
<evidence type="ECO:0000256" key="6">
    <source>
        <dbReference type="HAMAP-Rule" id="MF_00050"/>
    </source>
</evidence>
<dbReference type="HAMAP" id="MF_00050">
    <property type="entry name" value="EF_Ts"/>
    <property type="match status" value="1"/>
</dbReference>
<evidence type="ECO:0000259" key="9">
    <source>
        <dbReference type="Pfam" id="PF00889"/>
    </source>
</evidence>
<sequence>MAITAAMVKELREMSGAGMMDCKKALTATEGDMDKAMEFLREKGLATAQKKAGRIAAEGIVMLKVTDDGKKAVAVEVNAETDFVAKNEKFQGYVAQVAEQALETSAADVDAFLAETWKFDTSKTVNEALAGQIAVIGENMKIRRFQQVEESNGFVASYTHMGGKIGVLVDVETDVVNDEIKEMAKNVAMQVAALKPQYTSRDEVDAAYIEHEKEILTVQAKNEKPDANDKIINGMVMGRINKELKEICLLDQVYVKAEDGKQPVGKYVEEVAKANGAKVTVKGFVRFETGEGIEKKEEDFAAEVAKQMGM</sequence>
<comment type="function">
    <text evidence="5 6 7">Associates with the EF-Tu.GDP complex and induces the exchange of GDP to GTP. It remains bound to the aminoacyl-tRNA.EF-Tu.GTP complex up to the GTP hydrolysis stage on the ribosome.</text>
</comment>
<dbReference type="AlphaFoldDB" id="A0A9D1T4K9"/>
<proteinExistence type="inferred from homology"/>
<dbReference type="InterPro" id="IPR009060">
    <property type="entry name" value="UBA-like_sf"/>
</dbReference>
<dbReference type="Gene3D" id="1.10.286.20">
    <property type="match status" value="1"/>
</dbReference>
<dbReference type="SUPFAM" id="SSF54713">
    <property type="entry name" value="Elongation factor Ts (EF-Ts), dimerisation domain"/>
    <property type="match status" value="2"/>
</dbReference>
<dbReference type="InterPro" id="IPR036402">
    <property type="entry name" value="EF-Ts_dimer_sf"/>
</dbReference>
<dbReference type="InterPro" id="IPR001816">
    <property type="entry name" value="Transl_elong_EFTs/EF1B"/>
</dbReference>
<feature type="domain" description="Translation elongation factor EFTs/EF1B dimerisation" evidence="9">
    <location>
        <begin position="72"/>
        <end position="291"/>
    </location>
</feature>
<keyword evidence="6" id="KW-0963">Cytoplasm</keyword>
<feature type="region of interest" description="Involved in Mg(2+) ion dislocation from EF-Tu" evidence="6">
    <location>
        <begin position="81"/>
        <end position="84"/>
    </location>
</feature>
<comment type="caution">
    <text evidence="10">The sequence shown here is derived from an EMBL/GenBank/DDBJ whole genome shotgun (WGS) entry which is preliminary data.</text>
</comment>
<protein>
    <recommendedName>
        <fullName evidence="2 6">Elongation factor Ts</fullName>
        <shortName evidence="6">EF-Ts</shortName>
    </recommendedName>
</protein>